<dbReference type="PANTHER" id="PTHR43227:SF11">
    <property type="entry name" value="BLL4140 PROTEIN"/>
    <property type="match status" value="1"/>
</dbReference>
<dbReference type="PROSITE" id="PS50928">
    <property type="entry name" value="ABC_TM1"/>
    <property type="match status" value="1"/>
</dbReference>
<keyword evidence="6 7" id="KW-0472">Membrane</keyword>
<comment type="caution">
    <text evidence="9">The sequence shown here is derived from an EMBL/GenBank/DDBJ whole genome shotgun (WGS) entry which is preliminary data.</text>
</comment>
<keyword evidence="5 7" id="KW-1133">Transmembrane helix</keyword>
<comment type="similarity">
    <text evidence="7">Belongs to the binding-protein-dependent transport system permease family.</text>
</comment>
<dbReference type="EMBL" id="JANQBD010000037">
    <property type="protein sequence ID" value="MCR8636207.1"/>
    <property type="molecule type" value="Genomic_DNA"/>
</dbReference>
<dbReference type="Proteomes" id="UP001300012">
    <property type="component" value="Unassembled WGS sequence"/>
</dbReference>
<name>A0ABT1YT70_9BACL</name>
<dbReference type="CDD" id="cd06261">
    <property type="entry name" value="TM_PBP2"/>
    <property type="match status" value="1"/>
</dbReference>
<evidence type="ECO:0000313" key="10">
    <source>
        <dbReference type="Proteomes" id="UP001300012"/>
    </source>
</evidence>
<dbReference type="Gene3D" id="1.10.3720.10">
    <property type="entry name" value="MetI-like"/>
    <property type="match status" value="1"/>
</dbReference>
<comment type="subcellular location">
    <subcellularLocation>
        <location evidence="1 7">Cell membrane</location>
        <topology evidence="1 7">Multi-pass membrane protein</topology>
    </subcellularLocation>
</comment>
<keyword evidence="3" id="KW-1003">Cell membrane</keyword>
<accession>A0ABT1YT70</accession>
<sequence length="313" mass="35387">MRINKAYPLSGGGISTRQSVLWKLVVKYKYYYLLMLPGLIYFLVFKYIPMIGILIAFKDYKLSLGVMDSAWSGMKWFRILFETEDFWVAFTNTIIISFYRLIFGFPAPIILALLLNEVFSNGIKRLIQTIVYFPHFLSWVVLGGMMFTLLSPSTGILAVFGMESSPIMQPDNFRSLLVWSNIWKEAGWGTIIYLAAIAGINPELYEAGRMDGASRFQLVRYVTIPSIANTIVILLILRTGHILSAGFDQVFILYNPLVYSVADILDTYVYRVGLTMGRYSLAAAAGLFQSVVGLLMLLFSNWLARRMGGSGLW</sequence>
<evidence type="ECO:0000256" key="2">
    <source>
        <dbReference type="ARBA" id="ARBA00022448"/>
    </source>
</evidence>
<feature type="transmembrane region" description="Helical" evidence="7">
    <location>
        <begin position="30"/>
        <end position="57"/>
    </location>
</feature>
<evidence type="ECO:0000256" key="1">
    <source>
        <dbReference type="ARBA" id="ARBA00004651"/>
    </source>
</evidence>
<organism evidence="9 10">
    <name type="scientific">Paenibacillus radicis</name>
    <name type="common">ex Xue et al. 2023</name>
    <dbReference type="NCBI Taxonomy" id="2972489"/>
    <lineage>
        <taxon>Bacteria</taxon>
        <taxon>Bacillati</taxon>
        <taxon>Bacillota</taxon>
        <taxon>Bacilli</taxon>
        <taxon>Bacillales</taxon>
        <taxon>Paenibacillaceae</taxon>
        <taxon>Paenibacillus</taxon>
    </lineage>
</organism>
<feature type="domain" description="ABC transmembrane type-1" evidence="8">
    <location>
        <begin position="90"/>
        <end position="300"/>
    </location>
</feature>
<gene>
    <name evidence="9" type="ORF">NV381_33975</name>
</gene>
<evidence type="ECO:0000259" key="8">
    <source>
        <dbReference type="PROSITE" id="PS50928"/>
    </source>
</evidence>
<dbReference type="InterPro" id="IPR035906">
    <property type="entry name" value="MetI-like_sf"/>
</dbReference>
<evidence type="ECO:0000256" key="3">
    <source>
        <dbReference type="ARBA" id="ARBA00022475"/>
    </source>
</evidence>
<feature type="transmembrane region" description="Helical" evidence="7">
    <location>
        <begin position="221"/>
        <end position="239"/>
    </location>
</feature>
<evidence type="ECO:0000313" key="9">
    <source>
        <dbReference type="EMBL" id="MCR8636207.1"/>
    </source>
</evidence>
<protein>
    <submittedName>
        <fullName evidence="9">ABC transporter permease subunit</fullName>
    </submittedName>
</protein>
<feature type="transmembrane region" description="Helical" evidence="7">
    <location>
        <begin position="182"/>
        <end position="200"/>
    </location>
</feature>
<reference evidence="9 10" key="1">
    <citation type="submission" date="2022-08" db="EMBL/GenBank/DDBJ databases">
        <title>Paenibacillus endoradicis sp. nov., Paenibacillus radicibacter sp. nov and Paenibacillus pararadicis sp. nov., three cold-adapted plant growth-promoting bacteria isolated from root of Larix gmelinii in Great Khingan.</title>
        <authorList>
            <person name="Xue H."/>
        </authorList>
    </citation>
    <scope>NUCLEOTIDE SEQUENCE [LARGE SCALE GENOMIC DNA]</scope>
    <source>
        <strain evidence="9 10">N5-1-1-5</strain>
    </source>
</reference>
<evidence type="ECO:0000256" key="6">
    <source>
        <dbReference type="ARBA" id="ARBA00023136"/>
    </source>
</evidence>
<dbReference type="RefSeq" id="WP_258217735.1">
    <property type="nucleotide sequence ID" value="NZ_JANQBD010000037.1"/>
</dbReference>
<dbReference type="PANTHER" id="PTHR43227">
    <property type="entry name" value="BLL4140 PROTEIN"/>
    <property type="match status" value="1"/>
</dbReference>
<feature type="transmembrane region" description="Helical" evidence="7">
    <location>
        <begin position="251"/>
        <end position="269"/>
    </location>
</feature>
<proteinExistence type="inferred from homology"/>
<dbReference type="SUPFAM" id="SSF161098">
    <property type="entry name" value="MetI-like"/>
    <property type="match status" value="1"/>
</dbReference>
<feature type="transmembrane region" description="Helical" evidence="7">
    <location>
        <begin position="281"/>
        <end position="304"/>
    </location>
</feature>
<feature type="transmembrane region" description="Helical" evidence="7">
    <location>
        <begin position="86"/>
        <end position="115"/>
    </location>
</feature>
<dbReference type="InterPro" id="IPR000515">
    <property type="entry name" value="MetI-like"/>
</dbReference>
<evidence type="ECO:0000256" key="5">
    <source>
        <dbReference type="ARBA" id="ARBA00022989"/>
    </source>
</evidence>
<evidence type="ECO:0000256" key="7">
    <source>
        <dbReference type="RuleBase" id="RU363032"/>
    </source>
</evidence>
<dbReference type="InterPro" id="IPR050809">
    <property type="entry name" value="UgpAE/MalFG_permease"/>
</dbReference>
<evidence type="ECO:0000256" key="4">
    <source>
        <dbReference type="ARBA" id="ARBA00022692"/>
    </source>
</evidence>
<keyword evidence="2 7" id="KW-0813">Transport</keyword>
<feature type="transmembrane region" description="Helical" evidence="7">
    <location>
        <begin position="136"/>
        <end position="162"/>
    </location>
</feature>
<keyword evidence="10" id="KW-1185">Reference proteome</keyword>
<dbReference type="Pfam" id="PF00528">
    <property type="entry name" value="BPD_transp_1"/>
    <property type="match status" value="1"/>
</dbReference>
<keyword evidence="4 7" id="KW-0812">Transmembrane</keyword>